<sequence length="89" mass="9809">MAASELVVSPAKFPDLFPADGCDARRRLIRNIVGVRRGQHRRQPPGHPPSGGTPQAPPRPAMRHTCHEPIQIVTNRCTSSDRAVSRVRL</sequence>
<organism evidence="2 3">
    <name type="scientific">Iphiclides podalirius</name>
    <name type="common">scarce swallowtail</name>
    <dbReference type="NCBI Taxonomy" id="110791"/>
    <lineage>
        <taxon>Eukaryota</taxon>
        <taxon>Metazoa</taxon>
        <taxon>Ecdysozoa</taxon>
        <taxon>Arthropoda</taxon>
        <taxon>Hexapoda</taxon>
        <taxon>Insecta</taxon>
        <taxon>Pterygota</taxon>
        <taxon>Neoptera</taxon>
        <taxon>Endopterygota</taxon>
        <taxon>Lepidoptera</taxon>
        <taxon>Glossata</taxon>
        <taxon>Ditrysia</taxon>
        <taxon>Papilionoidea</taxon>
        <taxon>Papilionidae</taxon>
        <taxon>Papilioninae</taxon>
        <taxon>Iphiclides</taxon>
    </lineage>
</organism>
<feature type="compositionally biased region" description="Polar residues" evidence="1">
    <location>
        <begin position="72"/>
        <end position="82"/>
    </location>
</feature>
<gene>
    <name evidence="2" type="ORF">IPOD504_LOCUS6999</name>
</gene>
<name>A0ABN8IAT9_9NEOP</name>
<evidence type="ECO:0000313" key="3">
    <source>
        <dbReference type="Proteomes" id="UP000837857"/>
    </source>
</evidence>
<proteinExistence type="predicted"/>
<keyword evidence="3" id="KW-1185">Reference proteome</keyword>
<feature type="non-terminal residue" evidence="2">
    <location>
        <position position="89"/>
    </location>
</feature>
<dbReference type="EMBL" id="OW152831">
    <property type="protein sequence ID" value="CAH2049669.1"/>
    <property type="molecule type" value="Genomic_DNA"/>
</dbReference>
<feature type="region of interest" description="Disordered" evidence="1">
    <location>
        <begin position="70"/>
        <end position="89"/>
    </location>
</feature>
<protein>
    <submittedName>
        <fullName evidence="2">Uncharacterized protein</fullName>
    </submittedName>
</protein>
<evidence type="ECO:0000256" key="1">
    <source>
        <dbReference type="SAM" id="MobiDB-lite"/>
    </source>
</evidence>
<feature type="region of interest" description="Disordered" evidence="1">
    <location>
        <begin position="34"/>
        <end position="65"/>
    </location>
</feature>
<dbReference type="Proteomes" id="UP000837857">
    <property type="component" value="Chromosome 19"/>
</dbReference>
<evidence type="ECO:0000313" key="2">
    <source>
        <dbReference type="EMBL" id="CAH2049669.1"/>
    </source>
</evidence>
<reference evidence="2" key="1">
    <citation type="submission" date="2022-03" db="EMBL/GenBank/DDBJ databases">
        <authorList>
            <person name="Martin H S."/>
        </authorList>
    </citation>
    <scope>NUCLEOTIDE SEQUENCE</scope>
</reference>
<accession>A0ABN8IAT9</accession>